<dbReference type="AlphaFoldDB" id="A0A2H0UH44"/>
<keyword evidence="6" id="KW-0697">Rotamase</keyword>
<dbReference type="EC" id="5.2.1.8" evidence="4"/>
<dbReference type="Pfam" id="PF05698">
    <property type="entry name" value="Trigger_C"/>
    <property type="match status" value="1"/>
</dbReference>
<name>A0A2H0UH44_9BACT</name>
<dbReference type="InterPro" id="IPR027304">
    <property type="entry name" value="Trigger_fact/SurA_dom_sf"/>
</dbReference>
<dbReference type="GO" id="GO:0051083">
    <property type="term" value="P:'de novo' cotranslational protein folding"/>
    <property type="evidence" value="ECO:0007669"/>
    <property type="project" value="TreeGrafter"/>
</dbReference>
<protein>
    <recommendedName>
        <fullName evidence="5">Trigger factor</fullName>
        <ecNumber evidence="4">5.2.1.8</ecNumber>
    </recommendedName>
    <alternativeName>
        <fullName evidence="9">PPIase</fullName>
    </alternativeName>
</protein>
<sequence>MDIKNIKKESKPHSEVVLSGEVSKESIASQWESVAHNAMKEVELPGFRKGKAPKERVIEAYGKNALWREATEKVINSSLEDIFKEHEVAPIMPLGLSLQNAQYDEPVSFEIVAVVAPTCTIKNYTDVAKKALADLPAIDGAKEHADAKKAFRIQARGISKMQKGDVQEGDSKKISEEADTPMTDDEAKVLGFESGEVFEHFLEEEAKNAVRNREDQKRRSAIAEALLKEAECSVPRLFIEEEAKALVDATKRDVVSKGLEWSDYLKQSGKDETAVLMELKPVAEKRVQLDLIFSEIVRAEKIAPTEDDKKQEDDIAHRMAKEGVEHERAHSFAREQIVREKVWKLLIGKKEEEAVS</sequence>
<comment type="similarity">
    <text evidence="3">Belongs to the FKBP-type PPIase family. Tig subfamily.</text>
</comment>
<gene>
    <name evidence="13" type="ORF">COU15_01820</name>
</gene>
<evidence type="ECO:0000256" key="5">
    <source>
        <dbReference type="ARBA" id="ARBA00016902"/>
    </source>
</evidence>
<dbReference type="PANTHER" id="PTHR30560:SF3">
    <property type="entry name" value="TRIGGER FACTOR-LIKE PROTEIN TIG, CHLOROPLASTIC"/>
    <property type="match status" value="1"/>
</dbReference>
<evidence type="ECO:0000256" key="6">
    <source>
        <dbReference type="ARBA" id="ARBA00023110"/>
    </source>
</evidence>
<dbReference type="GO" id="GO:0043335">
    <property type="term" value="P:protein unfolding"/>
    <property type="evidence" value="ECO:0007669"/>
    <property type="project" value="TreeGrafter"/>
</dbReference>
<proteinExistence type="inferred from homology"/>
<evidence type="ECO:0000256" key="8">
    <source>
        <dbReference type="ARBA" id="ARBA00023235"/>
    </source>
</evidence>
<dbReference type="GO" id="GO:0043022">
    <property type="term" value="F:ribosome binding"/>
    <property type="evidence" value="ECO:0007669"/>
    <property type="project" value="TreeGrafter"/>
</dbReference>
<keyword evidence="7" id="KW-0143">Chaperone</keyword>
<keyword evidence="8" id="KW-0413">Isomerase</keyword>
<evidence type="ECO:0000256" key="7">
    <source>
        <dbReference type="ARBA" id="ARBA00023186"/>
    </source>
</evidence>
<evidence type="ECO:0000259" key="11">
    <source>
        <dbReference type="Pfam" id="PF05697"/>
    </source>
</evidence>
<evidence type="ECO:0000313" key="13">
    <source>
        <dbReference type="EMBL" id="PIR85125.1"/>
    </source>
</evidence>
<reference evidence="14" key="1">
    <citation type="submission" date="2017-09" db="EMBL/GenBank/DDBJ databases">
        <title>Depth-based differentiation of microbial function through sediment-hosted aquifers and enrichment of novel symbionts in the deep terrestrial subsurface.</title>
        <authorList>
            <person name="Probst A.J."/>
            <person name="Ladd B."/>
            <person name="Jarett J.K."/>
            <person name="Geller-Mcgrath D.E."/>
            <person name="Sieber C.M.K."/>
            <person name="Emerson J.B."/>
            <person name="Anantharaman K."/>
            <person name="Thomas B.C."/>
            <person name="Malmstrom R."/>
            <person name="Stieglmeier M."/>
            <person name="Klingl A."/>
            <person name="Woyke T."/>
            <person name="Ryan C.M."/>
            <person name="Banfield J.F."/>
        </authorList>
    </citation>
    <scope>NUCLEOTIDE SEQUENCE [LARGE SCALE GENOMIC DNA]</scope>
</reference>
<evidence type="ECO:0000256" key="3">
    <source>
        <dbReference type="ARBA" id="ARBA00005464"/>
    </source>
</evidence>
<dbReference type="PANTHER" id="PTHR30560">
    <property type="entry name" value="TRIGGER FACTOR CHAPERONE AND PEPTIDYL-PROLYL CIS/TRANS ISOMERASE"/>
    <property type="match status" value="1"/>
</dbReference>
<comment type="caution">
    <text evidence="13">The sequence shown here is derived from an EMBL/GenBank/DDBJ whole genome shotgun (WGS) entry which is preliminary data.</text>
</comment>
<accession>A0A2H0UH44</accession>
<dbReference type="SUPFAM" id="SSF102735">
    <property type="entry name" value="Trigger factor ribosome-binding domain"/>
    <property type="match status" value="1"/>
</dbReference>
<comment type="subcellular location">
    <subcellularLocation>
        <location evidence="2">Cytoplasm</location>
    </subcellularLocation>
</comment>
<dbReference type="InterPro" id="IPR008881">
    <property type="entry name" value="Trigger_fac_ribosome-bd_bac"/>
</dbReference>
<evidence type="ECO:0000256" key="2">
    <source>
        <dbReference type="ARBA" id="ARBA00004496"/>
    </source>
</evidence>
<feature type="domain" description="Trigger factor ribosome-binding bacterial" evidence="11">
    <location>
        <begin position="5"/>
        <end position="128"/>
    </location>
</feature>
<dbReference type="GO" id="GO:0015031">
    <property type="term" value="P:protein transport"/>
    <property type="evidence" value="ECO:0007669"/>
    <property type="project" value="InterPro"/>
</dbReference>
<dbReference type="Proteomes" id="UP000229315">
    <property type="component" value="Unassembled WGS sequence"/>
</dbReference>
<dbReference type="GO" id="GO:0044183">
    <property type="term" value="F:protein folding chaperone"/>
    <property type="evidence" value="ECO:0007669"/>
    <property type="project" value="TreeGrafter"/>
</dbReference>
<dbReference type="InterPro" id="IPR008880">
    <property type="entry name" value="Trigger_fac_C"/>
</dbReference>
<evidence type="ECO:0000313" key="14">
    <source>
        <dbReference type="Proteomes" id="UP000229315"/>
    </source>
</evidence>
<feature type="domain" description="Trigger factor C-terminal" evidence="12">
    <location>
        <begin position="198"/>
        <end position="346"/>
    </location>
</feature>
<dbReference type="InterPro" id="IPR005215">
    <property type="entry name" value="Trig_fac"/>
</dbReference>
<dbReference type="Pfam" id="PF05697">
    <property type="entry name" value="Trigger_N"/>
    <property type="match status" value="1"/>
</dbReference>
<feature type="region of interest" description="Disordered" evidence="10">
    <location>
        <begin position="162"/>
        <end position="182"/>
    </location>
</feature>
<comment type="catalytic activity">
    <reaction evidence="1">
        <text>[protein]-peptidylproline (omega=180) = [protein]-peptidylproline (omega=0)</text>
        <dbReference type="Rhea" id="RHEA:16237"/>
        <dbReference type="Rhea" id="RHEA-COMP:10747"/>
        <dbReference type="Rhea" id="RHEA-COMP:10748"/>
        <dbReference type="ChEBI" id="CHEBI:83833"/>
        <dbReference type="ChEBI" id="CHEBI:83834"/>
        <dbReference type="EC" id="5.2.1.8"/>
    </reaction>
</comment>
<dbReference type="SUPFAM" id="SSF109998">
    <property type="entry name" value="Triger factor/SurA peptide-binding domain-like"/>
    <property type="match status" value="1"/>
</dbReference>
<dbReference type="EMBL" id="PFBH01000014">
    <property type="protein sequence ID" value="PIR85125.1"/>
    <property type="molecule type" value="Genomic_DNA"/>
</dbReference>
<dbReference type="Gene3D" id="1.10.3120.10">
    <property type="entry name" value="Trigger factor, C-terminal domain"/>
    <property type="match status" value="1"/>
</dbReference>
<dbReference type="GO" id="GO:0003755">
    <property type="term" value="F:peptidyl-prolyl cis-trans isomerase activity"/>
    <property type="evidence" value="ECO:0007669"/>
    <property type="project" value="UniProtKB-KW"/>
</dbReference>
<evidence type="ECO:0000256" key="10">
    <source>
        <dbReference type="SAM" id="MobiDB-lite"/>
    </source>
</evidence>
<dbReference type="InterPro" id="IPR036611">
    <property type="entry name" value="Trigger_fac_ribosome-bd_sf"/>
</dbReference>
<dbReference type="GO" id="GO:0005737">
    <property type="term" value="C:cytoplasm"/>
    <property type="evidence" value="ECO:0007669"/>
    <property type="project" value="UniProtKB-SubCell"/>
</dbReference>
<feature type="compositionally biased region" description="Basic and acidic residues" evidence="10">
    <location>
        <begin position="162"/>
        <end position="176"/>
    </location>
</feature>
<evidence type="ECO:0000259" key="12">
    <source>
        <dbReference type="Pfam" id="PF05698"/>
    </source>
</evidence>
<dbReference type="Gene3D" id="3.30.70.1050">
    <property type="entry name" value="Trigger factor ribosome-binding domain"/>
    <property type="match status" value="1"/>
</dbReference>
<evidence type="ECO:0000256" key="9">
    <source>
        <dbReference type="ARBA" id="ARBA00029986"/>
    </source>
</evidence>
<evidence type="ECO:0000256" key="4">
    <source>
        <dbReference type="ARBA" id="ARBA00013194"/>
    </source>
</evidence>
<evidence type="ECO:0000256" key="1">
    <source>
        <dbReference type="ARBA" id="ARBA00000971"/>
    </source>
</evidence>
<organism evidence="13 14">
    <name type="scientific">Candidatus Kaiserbacteria bacterium CG10_big_fil_rev_8_21_14_0_10_45_20</name>
    <dbReference type="NCBI Taxonomy" id="1974607"/>
    <lineage>
        <taxon>Bacteria</taxon>
        <taxon>Candidatus Kaiseribacteriota</taxon>
    </lineage>
</organism>
<dbReference type="InterPro" id="IPR037041">
    <property type="entry name" value="Trigger_fac_C_sf"/>
</dbReference>